<organism evidence="2 3">
    <name type="scientific">Neptunitalea chrysea</name>
    <dbReference type="NCBI Taxonomy" id="1647581"/>
    <lineage>
        <taxon>Bacteria</taxon>
        <taxon>Pseudomonadati</taxon>
        <taxon>Bacteroidota</taxon>
        <taxon>Flavobacteriia</taxon>
        <taxon>Flavobacteriales</taxon>
        <taxon>Flavobacteriaceae</taxon>
        <taxon>Neptunitalea</taxon>
    </lineage>
</organism>
<protein>
    <recommendedName>
        <fullName evidence="4">Outer membrane protein beta-barrel domain-containing protein</fullName>
    </recommendedName>
</protein>
<evidence type="ECO:0000256" key="1">
    <source>
        <dbReference type="SAM" id="SignalP"/>
    </source>
</evidence>
<dbReference type="EMBL" id="BRVP01000018">
    <property type="protein sequence ID" value="GLB53468.1"/>
    <property type="molecule type" value="Genomic_DNA"/>
</dbReference>
<proteinExistence type="predicted"/>
<evidence type="ECO:0000313" key="3">
    <source>
        <dbReference type="Proteomes" id="UP001143545"/>
    </source>
</evidence>
<accession>A0A9W6EWS2</accession>
<keyword evidence="1" id="KW-0732">Signal</keyword>
<gene>
    <name evidence="2" type="ORF">NBRC110019_25090</name>
</gene>
<dbReference type="AlphaFoldDB" id="A0A9W6EWS2"/>
<feature type="signal peptide" evidence="1">
    <location>
        <begin position="1"/>
        <end position="19"/>
    </location>
</feature>
<dbReference type="Proteomes" id="UP001143545">
    <property type="component" value="Unassembled WGS sequence"/>
</dbReference>
<dbReference type="RefSeq" id="WP_281755445.1">
    <property type="nucleotide sequence ID" value="NZ_BRVP01000018.1"/>
</dbReference>
<name>A0A9W6EWS2_9FLAO</name>
<evidence type="ECO:0000313" key="2">
    <source>
        <dbReference type="EMBL" id="GLB53468.1"/>
    </source>
</evidence>
<feature type="chain" id="PRO_5040972514" description="Outer membrane protein beta-barrel domain-containing protein" evidence="1">
    <location>
        <begin position="20"/>
        <end position="422"/>
    </location>
</feature>
<keyword evidence="3" id="KW-1185">Reference proteome</keyword>
<reference evidence="2" key="1">
    <citation type="submission" date="2022-07" db="EMBL/GenBank/DDBJ databases">
        <title>Taxonomy of Novel Oxalotrophic and Methylotrophic Bacteria.</title>
        <authorList>
            <person name="Sahin N."/>
            <person name="Tani A."/>
        </authorList>
    </citation>
    <scope>NUCLEOTIDE SEQUENCE</scope>
    <source>
        <strain evidence="2">AM327</strain>
    </source>
</reference>
<sequence length="422" mass="48190">MKKLFLLLALIVSVTVVNAQINYEKGYYITNSDEKVECFIKYVEWNNNPVDFNYRGSLKGDTKTIGIDNVKEFGVYNRVKYQRATVAIDTSSTILKNLNENKEPKYKTITAFLKFLVEGEANLYLYKDKYVPKSYLYNVGSAPIKLLVYKKYLDQEKDDNSQMIKKYNDKIAENNEFRKQLYVNLKCGNNLALIKKTDYKEKSLINFFNAYNRCKSGNRVTSNKKKKKGKSVNLNVKLGAQSSSLSFSNPSYGIDFDSEIAPRVGVEGEFVLPFHRNKVALTAELMYNSYKSTTTNTKNISFVSGGLLNADIDYKSLEVPLGARYYLYLDKRGNSKSKVFIDAAVSFDFQFGSSFVLKRSNGEVYEELDIKPSLSYTVGTGFKYDKYTVSVRYLFDRNLFVDYAGVGSNYNSLTLMVGYTVF</sequence>
<comment type="caution">
    <text evidence="2">The sequence shown here is derived from an EMBL/GenBank/DDBJ whole genome shotgun (WGS) entry which is preliminary data.</text>
</comment>
<evidence type="ECO:0008006" key="4">
    <source>
        <dbReference type="Google" id="ProtNLM"/>
    </source>
</evidence>